<evidence type="ECO:0000256" key="4">
    <source>
        <dbReference type="ARBA" id="ARBA00022728"/>
    </source>
</evidence>
<reference evidence="10" key="1">
    <citation type="journal article" date="2021" name="Front. Plant Sci.">
        <title>Chromosome-Scale Genome Assembly for Chinese Sour Jujube and Insights Into Its Genome Evolution and Domestication Signature.</title>
        <authorList>
            <person name="Shen L.-Y."/>
            <person name="Luo H."/>
            <person name="Wang X.-L."/>
            <person name="Wang X.-M."/>
            <person name="Qiu X.-J."/>
            <person name="Liu H."/>
            <person name="Zhou S.-S."/>
            <person name="Jia K.-H."/>
            <person name="Nie S."/>
            <person name="Bao Y.-T."/>
            <person name="Zhang R.-G."/>
            <person name="Yun Q.-Z."/>
            <person name="Chai Y.-H."/>
            <person name="Lu J.-Y."/>
            <person name="Li Y."/>
            <person name="Zhao S.-W."/>
            <person name="Mao J.-F."/>
            <person name="Jia S.-G."/>
            <person name="Mao Y.-M."/>
        </authorList>
    </citation>
    <scope>NUCLEOTIDE SEQUENCE</scope>
    <source>
        <strain evidence="10">AT0</strain>
        <tissue evidence="10">Leaf</tissue>
    </source>
</reference>
<evidence type="ECO:0000313" key="11">
    <source>
        <dbReference type="Proteomes" id="UP000813462"/>
    </source>
</evidence>
<gene>
    <name evidence="10" type="ORF">FEM48_Zijuj10G0065200</name>
</gene>
<feature type="domain" description="Pre-mRNA-splicing factor Syf1-like N-terminal HAT-repeats" evidence="9">
    <location>
        <begin position="192"/>
        <end position="345"/>
    </location>
</feature>
<dbReference type="AlphaFoldDB" id="A0A978ULV2"/>
<evidence type="ECO:0000256" key="6">
    <source>
        <dbReference type="ARBA" id="ARBA00023187"/>
    </source>
</evidence>
<proteinExistence type="inferred from homology"/>
<dbReference type="GO" id="GO:0071014">
    <property type="term" value="C:post-mRNA release spliceosomal complex"/>
    <property type="evidence" value="ECO:0007669"/>
    <property type="project" value="TreeGrafter"/>
</dbReference>
<dbReference type="InterPro" id="IPR055433">
    <property type="entry name" value="HAT_Syf1-like_N"/>
</dbReference>
<evidence type="ECO:0000256" key="5">
    <source>
        <dbReference type="ARBA" id="ARBA00022737"/>
    </source>
</evidence>
<keyword evidence="7" id="KW-0539">Nucleus</keyword>
<dbReference type="Proteomes" id="UP000813462">
    <property type="component" value="Unassembled WGS sequence"/>
</dbReference>
<evidence type="ECO:0000259" key="9">
    <source>
        <dbReference type="Pfam" id="PF23233"/>
    </source>
</evidence>
<dbReference type="Gene3D" id="1.25.40.10">
    <property type="entry name" value="Tetratricopeptide repeat domain"/>
    <property type="match status" value="2"/>
</dbReference>
<organism evidence="10 11">
    <name type="scientific">Ziziphus jujuba var. spinosa</name>
    <dbReference type="NCBI Taxonomy" id="714518"/>
    <lineage>
        <taxon>Eukaryota</taxon>
        <taxon>Viridiplantae</taxon>
        <taxon>Streptophyta</taxon>
        <taxon>Embryophyta</taxon>
        <taxon>Tracheophyta</taxon>
        <taxon>Spermatophyta</taxon>
        <taxon>Magnoliopsida</taxon>
        <taxon>eudicotyledons</taxon>
        <taxon>Gunneridae</taxon>
        <taxon>Pentapetalae</taxon>
        <taxon>rosids</taxon>
        <taxon>fabids</taxon>
        <taxon>Rosales</taxon>
        <taxon>Rhamnaceae</taxon>
        <taxon>Paliureae</taxon>
        <taxon>Ziziphus</taxon>
    </lineage>
</organism>
<evidence type="ECO:0000313" key="10">
    <source>
        <dbReference type="EMBL" id="KAH7515804.1"/>
    </source>
</evidence>
<keyword evidence="5" id="KW-0677">Repeat</keyword>
<sequence>MRNKCINHARNVWDRAVTLLPRVDQLWLKYIHMERMLGNVAGARQIFERWMRWMPDREAWLSYINFELSFNEVERARKIFERFVQCHPKAEAWIRYAKLEMKNGVIDRCRNVYERAVEKLADDDEEAEKIFVAFAEFEVLCKEHERARCVYKFALDHVPEDRAEYLSRKLMEFEKQYGSGEQIEDAMVQKKRIVYEDKVGRKPLKYNNWFRYIQLEESVGNKERIREIYERAIAYIPLAEEKQKWDRYIYLWIKYALYEELDAEDMERTRNVYRQCLKLIPHKKFSFAKIWLLAAQFEIRELNLKGARQILGNAIGIAPKHKAYIDFEISEGQYERTRNLYERLLNRTNIRKYGLALPNLRLPGKQIWKGRNYACCVQEVRLFEKAINYYTSAAPDLKEERAMLLEEWLNMEVSFGDLGDASLVQTKLPKKLKKRRQIVAKDGPVGFEEYVDYLFPEETQTPTLKILEAAYKWKKRKLSGEEKVSSDEDKVDKVSSDSED</sequence>
<dbReference type="GO" id="GO:0000974">
    <property type="term" value="C:Prp19 complex"/>
    <property type="evidence" value="ECO:0007669"/>
    <property type="project" value="TreeGrafter"/>
</dbReference>
<dbReference type="InterPro" id="IPR045075">
    <property type="entry name" value="Syf1-like"/>
</dbReference>
<evidence type="ECO:0000256" key="3">
    <source>
        <dbReference type="ARBA" id="ARBA00022664"/>
    </source>
</evidence>
<accession>A0A978ULV2</accession>
<feature type="region of interest" description="Disordered" evidence="8">
    <location>
        <begin position="476"/>
        <end position="500"/>
    </location>
</feature>
<dbReference type="GO" id="GO:0071007">
    <property type="term" value="C:U2-type catalytic step 2 spliceosome"/>
    <property type="evidence" value="ECO:0007669"/>
    <property type="project" value="TreeGrafter"/>
</dbReference>
<dbReference type="FunFam" id="1.25.40.10:FF:000048">
    <property type="entry name" value="Cell cycle control protein"/>
    <property type="match status" value="1"/>
</dbReference>
<dbReference type="Pfam" id="PF23233">
    <property type="entry name" value="HAT_Syf1_CNRKL1_N"/>
    <property type="match status" value="2"/>
</dbReference>
<name>A0A978ULV2_ZIZJJ</name>
<protein>
    <recommendedName>
        <fullName evidence="9">Pre-mRNA-splicing factor Syf1-like N-terminal HAT-repeats domain-containing protein</fullName>
    </recommendedName>
</protein>
<keyword evidence="4" id="KW-0747">Spliceosome</keyword>
<evidence type="ECO:0000256" key="7">
    <source>
        <dbReference type="ARBA" id="ARBA00023242"/>
    </source>
</evidence>
<dbReference type="InterPro" id="IPR003107">
    <property type="entry name" value="HAT"/>
</dbReference>
<dbReference type="SUPFAM" id="SSF48452">
    <property type="entry name" value="TPR-like"/>
    <property type="match status" value="3"/>
</dbReference>
<comment type="subcellular location">
    <subcellularLocation>
        <location evidence="1">Nucleus</location>
    </subcellularLocation>
</comment>
<dbReference type="FunFam" id="1.25.40.10:FF:000796">
    <property type="entry name" value="Crooked neck pre-mRNA splicing factor 1"/>
    <property type="match status" value="1"/>
</dbReference>
<evidence type="ECO:0000256" key="2">
    <source>
        <dbReference type="ARBA" id="ARBA00008644"/>
    </source>
</evidence>
<dbReference type="EMBL" id="JAEACU010000010">
    <property type="protein sequence ID" value="KAH7515804.1"/>
    <property type="molecule type" value="Genomic_DNA"/>
</dbReference>
<keyword evidence="6" id="KW-0508">mRNA splicing</keyword>
<comment type="caution">
    <text evidence="10">The sequence shown here is derived from an EMBL/GenBank/DDBJ whole genome shotgun (WGS) entry which is preliminary data.</text>
</comment>
<dbReference type="InterPro" id="IPR011990">
    <property type="entry name" value="TPR-like_helical_dom_sf"/>
</dbReference>
<feature type="domain" description="Pre-mRNA-splicing factor Syf1-like N-terminal HAT-repeats" evidence="9">
    <location>
        <begin position="4"/>
        <end position="89"/>
    </location>
</feature>
<dbReference type="SMART" id="SM00386">
    <property type="entry name" value="HAT"/>
    <property type="match status" value="8"/>
</dbReference>
<evidence type="ECO:0000256" key="1">
    <source>
        <dbReference type="ARBA" id="ARBA00004123"/>
    </source>
</evidence>
<dbReference type="GO" id="GO:0000245">
    <property type="term" value="P:spliceosomal complex assembly"/>
    <property type="evidence" value="ECO:0007669"/>
    <property type="project" value="TreeGrafter"/>
</dbReference>
<dbReference type="PANTHER" id="PTHR11246:SF3">
    <property type="entry name" value="CROOKED NECK-LIKE PROTEIN 1"/>
    <property type="match status" value="1"/>
</dbReference>
<comment type="similarity">
    <text evidence="2">Belongs to the crooked-neck family.</text>
</comment>
<keyword evidence="3" id="KW-0507">mRNA processing</keyword>
<evidence type="ECO:0000256" key="8">
    <source>
        <dbReference type="SAM" id="MobiDB-lite"/>
    </source>
</evidence>
<feature type="compositionally biased region" description="Basic and acidic residues" evidence="8">
    <location>
        <begin position="478"/>
        <end position="500"/>
    </location>
</feature>
<dbReference type="GO" id="GO:0071011">
    <property type="term" value="C:precatalytic spliceosome"/>
    <property type="evidence" value="ECO:0007669"/>
    <property type="project" value="TreeGrafter"/>
</dbReference>
<dbReference type="PANTHER" id="PTHR11246">
    <property type="entry name" value="PRE-MRNA SPLICING FACTOR"/>
    <property type="match status" value="1"/>
</dbReference>